<keyword evidence="4" id="KW-1185">Reference proteome</keyword>
<evidence type="ECO:0000259" key="1">
    <source>
        <dbReference type="Pfam" id="PF13472"/>
    </source>
</evidence>
<dbReference type="EMBL" id="PYGE01000002">
    <property type="protein sequence ID" value="PSL07033.1"/>
    <property type="molecule type" value="Genomic_DNA"/>
</dbReference>
<dbReference type="RefSeq" id="WP_106535999.1">
    <property type="nucleotide sequence ID" value="NZ_ML142898.1"/>
</dbReference>
<dbReference type="Pfam" id="PF13472">
    <property type="entry name" value="Lipase_GDSL_2"/>
    <property type="match status" value="1"/>
</dbReference>
<evidence type="ECO:0000259" key="2">
    <source>
        <dbReference type="Pfam" id="PF21181"/>
    </source>
</evidence>
<dbReference type="SUPFAM" id="SSF52266">
    <property type="entry name" value="SGNH hydrolase"/>
    <property type="match status" value="1"/>
</dbReference>
<dbReference type="InterPro" id="IPR036514">
    <property type="entry name" value="SGNH_hydro_sf"/>
</dbReference>
<name>A0A2P8EC40_9ACTN</name>
<dbReference type="Pfam" id="PF21181">
    <property type="entry name" value="SsfX3_N"/>
    <property type="match status" value="1"/>
</dbReference>
<reference evidence="3 4" key="1">
    <citation type="submission" date="2018-03" db="EMBL/GenBank/DDBJ databases">
        <title>Genomic Encyclopedia of Archaeal and Bacterial Type Strains, Phase II (KMG-II): from individual species to whole genera.</title>
        <authorList>
            <person name="Goeker M."/>
        </authorList>
    </citation>
    <scope>NUCLEOTIDE SEQUENCE [LARGE SCALE GENOMIC DNA]</scope>
    <source>
        <strain evidence="3 4">DSM 45211</strain>
    </source>
</reference>
<evidence type="ECO:0000313" key="3">
    <source>
        <dbReference type="EMBL" id="PSL07033.1"/>
    </source>
</evidence>
<dbReference type="Gene3D" id="2.60.120.260">
    <property type="entry name" value="Galactose-binding domain-like"/>
    <property type="match status" value="1"/>
</dbReference>
<sequence length="346" mass="36510">MSELSVTERRREVRADDPVLRWVGAVEVEHGAGWSRGWRLPLSRIGLFPGEALRGRAAMQAGVRVVFGTDAGMVGGRLVVGPDVEDPLRVDLVVDGELVDSAPVGADGSFRFAGVVAGEKTVEVWLPQFGDVGLAAVEVDEAARVWAAPDEGRPRLVTYGSSITHCRSAASPARTWPALVARELGADLTCLGFGGQCHLDPMVARTIGDLPADVIVTCLGINVYGGGSFTERSFLPAVLGLLATIRDGHPTTPLIVMSPIVCPDREDTAGAGGMSLAFIRAQVAEAVRLLREHGDEDVRLLDGLDVFGPEQAHMLGDGLHPDADGYAHMATSITPTVRAALDTAEV</sequence>
<dbReference type="Proteomes" id="UP000243528">
    <property type="component" value="Unassembled WGS sequence"/>
</dbReference>
<proteinExistence type="predicted"/>
<dbReference type="Gene3D" id="3.40.50.1110">
    <property type="entry name" value="SGNH hydrolase"/>
    <property type="match status" value="1"/>
</dbReference>
<dbReference type="InterPro" id="IPR013830">
    <property type="entry name" value="SGNH_hydro"/>
</dbReference>
<dbReference type="OrthoDB" id="2060945at2"/>
<feature type="domain" description="SsfX3-like N-terminal" evidence="2">
    <location>
        <begin position="21"/>
        <end position="131"/>
    </location>
</feature>
<protein>
    <submittedName>
        <fullName evidence="3">Lysophospholipase L1-like esterase</fullName>
    </submittedName>
</protein>
<evidence type="ECO:0000313" key="4">
    <source>
        <dbReference type="Proteomes" id="UP000243528"/>
    </source>
</evidence>
<dbReference type="AlphaFoldDB" id="A0A2P8EC40"/>
<accession>A0A2P8EC40</accession>
<feature type="domain" description="SGNH hydrolase-type esterase" evidence="1">
    <location>
        <begin position="159"/>
        <end position="327"/>
    </location>
</feature>
<gene>
    <name evidence="3" type="ORF">CLV30_102422</name>
</gene>
<comment type="caution">
    <text evidence="3">The sequence shown here is derived from an EMBL/GenBank/DDBJ whole genome shotgun (WGS) entry which is preliminary data.</text>
</comment>
<dbReference type="InterPro" id="IPR048977">
    <property type="entry name" value="SsfX3-like_N"/>
</dbReference>
<organism evidence="3 4">
    <name type="scientific">Haloactinopolyspora alba</name>
    <dbReference type="NCBI Taxonomy" id="648780"/>
    <lineage>
        <taxon>Bacteria</taxon>
        <taxon>Bacillati</taxon>
        <taxon>Actinomycetota</taxon>
        <taxon>Actinomycetes</taxon>
        <taxon>Jiangellales</taxon>
        <taxon>Jiangellaceae</taxon>
        <taxon>Haloactinopolyspora</taxon>
    </lineage>
</organism>